<feature type="region of interest" description="Disordered" evidence="1">
    <location>
        <begin position="1"/>
        <end position="21"/>
    </location>
</feature>
<keyword evidence="3" id="KW-1185">Reference proteome</keyword>
<sequence length="290" mass="30778">MVGHGAVSSEGSPPPPSMTTIPSETAVEIHVSYPWKPKRSNSVLPDSVGSPGRHRWSFLLPGAYLKSPCAQWWIDCAAGCSETMKSREPGHFETNVPPVCYVDALNCGLGIPPPAVDEFPIVDSIDRSSNASPFKALDQAPSIKVVRFAPEILSAEAPSCTPHRRMLAPCSDICHLIKFRRSNLGNLASDGVPVVGGPKLAAPPFAPPRETLGVVPLDDALSSIDILPYPGADIENHDLSIPPSDGMTSEMELASAIDPDLMPSPISRVGFVFLMMIFAGGGFGNGKLVF</sequence>
<dbReference type="AlphaFoldDB" id="A0AAD3XS28"/>
<accession>A0AAD3XS28</accession>
<comment type="caution">
    <text evidence="2">The sequence shown here is derived from an EMBL/GenBank/DDBJ whole genome shotgun (WGS) entry which is preliminary data.</text>
</comment>
<proteinExistence type="predicted"/>
<name>A0AAD3XS28_NEPGR</name>
<dbReference type="EMBL" id="BSYO01000014">
    <property type="protein sequence ID" value="GMH14579.1"/>
    <property type="molecule type" value="Genomic_DNA"/>
</dbReference>
<evidence type="ECO:0000256" key="1">
    <source>
        <dbReference type="SAM" id="MobiDB-lite"/>
    </source>
</evidence>
<dbReference type="Proteomes" id="UP001279734">
    <property type="component" value="Unassembled WGS sequence"/>
</dbReference>
<evidence type="ECO:0000313" key="3">
    <source>
        <dbReference type="Proteomes" id="UP001279734"/>
    </source>
</evidence>
<evidence type="ECO:0000313" key="2">
    <source>
        <dbReference type="EMBL" id="GMH14579.1"/>
    </source>
</evidence>
<protein>
    <submittedName>
        <fullName evidence="2">Uncharacterized protein</fullName>
    </submittedName>
</protein>
<organism evidence="2 3">
    <name type="scientific">Nepenthes gracilis</name>
    <name type="common">Slender pitcher plant</name>
    <dbReference type="NCBI Taxonomy" id="150966"/>
    <lineage>
        <taxon>Eukaryota</taxon>
        <taxon>Viridiplantae</taxon>
        <taxon>Streptophyta</taxon>
        <taxon>Embryophyta</taxon>
        <taxon>Tracheophyta</taxon>
        <taxon>Spermatophyta</taxon>
        <taxon>Magnoliopsida</taxon>
        <taxon>eudicotyledons</taxon>
        <taxon>Gunneridae</taxon>
        <taxon>Pentapetalae</taxon>
        <taxon>Caryophyllales</taxon>
        <taxon>Nepenthaceae</taxon>
        <taxon>Nepenthes</taxon>
    </lineage>
</organism>
<gene>
    <name evidence="2" type="ORF">Nepgr_016420</name>
</gene>
<reference evidence="2" key="1">
    <citation type="submission" date="2023-05" db="EMBL/GenBank/DDBJ databases">
        <title>Nepenthes gracilis genome sequencing.</title>
        <authorList>
            <person name="Fukushima K."/>
        </authorList>
    </citation>
    <scope>NUCLEOTIDE SEQUENCE</scope>
    <source>
        <strain evidence="2">SING2019-196</strain>
    </source>
</reference>